<keyword evidence="2" id="KW-0812">Transmembrane</keyword>
<keyword evidence="4" id="KW-0418">Kinase</keyword>
<keyword evidence="2" id="KW-1133">Transmembrane helix</keyword>
<dbReference type="GO" id="GO:0005524">
    <property type="term" value="F:ATP binding"/>
    <property type="evidence" value="ECO:0007669"/>
    <property type="project" value="UniProtKB-UniRule"/>
</dbReference>
<accession>Q9FZ10</accession>
<evidence type="ECO:0000313" key="4">
    <source>
        <dbReference type="EMBL" id="AAF98554.1"/>
    </source>
</evidence>
<evidence type="ECO:0000259" key="3">
    <source>
        <dbReference type="PROSITE" id="PS50011"/>
    </source>
</evidence>
<dbReference type="Gene3D" id="1.10.510.10">
    <property type="entry name" value="Transferase(Phosphotransferase) domain 1"/>
    <property type="match status" value="1"/>
</dbReference>
<evidence type="ECO:0000256" key="2">
    <source>
        <dbReference type="SAM" id="Phobius"/>
    </source>
</evidence>
<gene>
    <name evidence="4" type="primary">COK-4</name>
</gene>
<dbReference type="PANTHER" id="PTHR27003">
    <property type="entry name" value="OS07G0166700 PROTEIN"/>
    <property type="match status" value="1"/>
</dbReference>
<feature type="transmembrane region" description="Helical" evidence="2">
    <location>
        <begin position="256"/>
        <end position="277"/>
    </location>
</feature>
<dbReference type="EMBL" id="AF153441">
    <property type="protein sequence ID" value="AAF98554.1"/>
    <property type="molecule type" value="Genomic_DNA"/>
</dbReference>
<dbReference type="Gene3D" id="3.30.200.20">
    <property type="entry name" value="Phosphorylase Kinase, domain 1"/>
    <property type="match status" value="1"/>
</dbReference>
<proteinExistence type="predicted"/>
<dbReference type="InterPro" id="IPR011009">
    <property type="entry name" value="Kinase-like_dom_sf"/>
</dbReference>
<evidence type="ECO:0000256" key="1">
    <source>
        <dbReference type="PROSITE-ProRule" id="PRU10141"/>
    </source>
</evidence>
<protein>
    <submittedName>
        <fullName evidence="4">Serine threonine kinase homolog COK-4</fullName>
    </submittedName>
</protein>
<feature type="transmembrane region" description="Helical" evidence="2">
    <location>
        <begin position="204"/>
        <end position="220"/>
    </location>
</feature>
<keyword evidence="4" id="KW-0808">Transferase</keyword>
<dbReference type="GO" id="GO:0004714">
    <property type="term" value="F:transmembrane receptor protein tyrosine kinase activity"/>
    <property type="evidence" value="ECO:0007669"/>
    <property type="project" value="InterPro"/>
</dbReference>
<dbReference type="PROSITE" id="PS50011">
    <property type="entry name" value="PROTEIN_KINASE_DOM"/>
    <property type="match status" value="1"/>
</dbReference>
<dbReference type="Pfam" id="PF00069">
    <property type="entry name" value="Pkinase"/>
    <property type="match status" value="1"/>
</dbReference>
<organism evidence="4">
    <name type="scientific">Phaseolus vulgaris</name>
    <name type="common">Kidney bean</name>
    <name type="synonym">French bean</name>
    <dbReference type="NCBI Taxonomy" id="3885"/>
    <lineage>
        <taxon>Eukaryota</taxon>
        <taxon>Viridiplantae</taxon>
        <taxon>Streptophyta</taxon>
        <taxon>Embryophyta</taxon>
        <taxon>Tracheophyta</taxon>
        <taxon>Spermatophyta</taxon>
        <taxon>Magnoliopsida</taxon>
        <taxon>eudicotyledons</taxon>
        <taxon>Gunneridae</taxon>
        <taxon>Pentapetalae</taxon>
        <taxon>rosids</taxon>
        <taxon>fabids</taxon>
        <taxon>Fabales</taxon>
        <taxon>Fabaceae</taxon>
        <taxon>Papilionoideae</taxon>
        <taxon>50 kb inversion clade</taxon>
        <taxon>NPAAA clade</taxon>
        <taxon>indigoferoid/millettioid clade</taxon>
        <taxon>Phaseoleae</taxon>
        <taxon>Phaseolus</taxon>
    </lineage>
</organism>
<keyword evidence="2" id="KW-0472">Membrane</keyword>
<dbReference type="InterPro" id="IPR017441">
    <property type="entry name" value="Protein_kinase_ATP_BS"/>
</dbReference>
<dbReference type="AlphaFoldDB" id="Q9FZ10"/>
<dbReference type="PROSITE" id="PS00107">
    <property type="entry name" value="PROTEIN_KINASE_ATP"/>
    <property type="match status" value="1"/>
</dbReference>
<dbReference type="FunFam" id="3.30.200.20:FF:000742">
    <property type="entry name" value="Receptor-like protein kinase ANXUR2"/>
    <property type="match status" value="1"/>
</dbReference>
<feature type="binding site" evidence="1">
    <location>
        <position position="79"/>
    </location>
    <ligand>
        <name>ATP</name>
        <dbReference type="ChEBI" id="CHEBI:30616"/>
    </ligand>
</feature>
<dbReference type="PANTHER" id="PTHR27003:SF303">
    <property type="entry name" value="TYROSINE KINASE FAMILY PROTEIN"/>
    <property type="match status" value="1"/>
</dbReference>
<dbReference type="InterPro" id="IPR000719">
    <property type="entry name" value="Prot_kinase_dom"/>
</dbReference>
<dbReference type="InterPro" id="IPR045272">
    <property type="entry name" value="ANXUR1/2-like"/>
</dbReference>
<dbReference type="GO" id="GO:0009506">
    <property type="term" value="C:plasmodesma"/>
    <property type="evidence" value="ECO:0007669"/>
    <property type="project" value="TreeGrafter"/>
</dbReference>
<dbReference type="SUPFAM" id="SSF56112">
    <property type="entry name" value="Protein kinase-like (PK-like)"/>
    <property type="match status" value="1"/>
</dbReference>
<reference evidence="4" key="1">
    <citation type="submission" date="1999-05" db="EMBL/GenBank/DDBJ databases">
        <title>The COK-4 gene is part of a complex locus conditioning resistance to anthracnose in common bean, Phaseolus vulgaris.</title>
        <authorList>
            <person name="Melotto M."/>
            <person name="Awale H.E."/>
            <person name="Kelly J.D."/>
        </authorList>
    </citation>
    <scope>NUCLEOTIDE SEQUENCE</scope>
</reference>
<dbReference type="GO" id="GO:0005886">
    <property type="term" value="C:plasma membrane"/>
    <property type="evidence" value="ECO:0007669"/>
    <property type="project" value="TreeGrafter"/>
</dbReference>
<name>Q9FZ10_PHAVU</name>
<keyword evidence="1" id="KW-0067">ATP-binding</keyword>
<feature type="domain" description="Protein kinase" evidence="3">
    <location>
        <begin position="47"/>
        <end position="339"/>
    </location>
</feature>
<sequence>MFLNCVGMCCSKPTTNTTSSQRQFPTLIEELCHQFSLTDLRKATNNFDQKRVIGSGLFSEVYKGCLQHDGASDYTVAIKRFDYQGWAAFNKEIELLCQLRHPRCVSLIGFCNHENEKILVYEYMSNGSLDKHLQEGQLSWKKRLEICIGVARGLHFLHTGAKRSIFHCILGPGTVLLDDQMEPKLAGFDASEQGSRFMSKQKQINVIVFWVIFVLLYELTHCHDFLWIKLSLLFVIGCRGYTATDYLMDGIITAKWDVFSFGFLLLEVVCRRMFYLITLTKKECLENPVEERIDPIIKGKIAPDCWQVFVDMMVSCLKYEPDERPTIGEVEVQLEHALSMQEQSDITNSNSEYTLLSKTIISLGVKKCK</sequence>
<keyword evidence="1" id="KW-0547">Nucleotide-binding</keyword>